<dbReference type="InterPro" id="IPR036167">
    <property type="entry name" value="tRNA_intron_Endo_cat-like_sf"/>
</dbReference>
<name>A0A9P3H7U6_9FUNG</name>
<dbReference type="Gene3D" id="3.40.1350.10">
    <property type="match status" value="1"/>
</dbReference>
<evidence type="ECO:0000313" key="5">
    <source>
        <dbReference type="Proteomes" id="UP000827284"/>
    </source>
</evidence>
<dbReference type="InterPro" id="IPR011856">
    <property type="entry name" value="tRNA_endonuc-like_dom_sf"/>
</dbReference>
<dbReference type="GO" id="GO:0005634">
    <property type="term" value="C:nucleus"/>
    <property type="evidence" value="ECO:0007669"/>
    <property type="project" value="UniProtKB-ARBA"/>
</dbReference>
<feature type="domain" description="tRNA-splicing endonuclease subunit Sen15" evidence="3">
    <location>
        <begin position="26"/>
        <end position="131"/>
    </location>
</feature>
<accession>A0A9P3H7U6</accession>
<dbReference type="Proteomes" id="UP000827284">
    <property type="component" value="Unassembled WGS sequence"/>
</dbReference>
<dbReference type="SUPFAM" id="SSF53032">
    <property type="entry name" value="tRNA-intron endonuclease catalytic domain-like"/>
    <property type="match status" value="1"/>
</dbReference>
<reference evidence="4" key="1">
    <citation type="submission" date="2021-11" db="EMBL/GenBank/DDBJ databases">
        <authorList>
            <person name="Herlambang A."/>
            <person name="Guo Y."/>
            <person name="Takashima Y."/>
            <person name="Nishizawa T."/>
        </authorList>
    </citation>
    <scope>NUCLEOTIDE SEQUENCE</scope>
    <source>
        <strain evidence="4">E1425</strain>
    </source>
</reference>
<evidence type="ECO:0000256" key="2">
    <source>
        <dbReference type="ARBA" id="ARBA00022694"/>
    </source>
</evidence>
<dbReference type="GO" id="GO:0003676">
    <property type="term" value="F:nucleic acid binding"/>
    <property type="evidence" value="ECO:0007669"/>
    <property type="project" value="InterPro"/>
</dbReference>
<dbReference type="InterPro" id="IPR018593">
    <property type="entry name" value="tRNA-endonuc_su_Sen15"/>
</dbReference>
<keyword evidence="2" id="KW-0819">tRNA processing</keyword>
<gene>
    <name evidence="4" type="ORF">EMPS_03965</name>
</gene>
<dbReference type="PANTHER" id="PTHR28582:SF1">
    <property type="entry name" value="TRNA-SPLICING ENDONUCLEASE SUBUNIT SEN15"/>
    <property type="match status" value="1"/>
</dbReference>
<sequence>MEQHPKFQCVAEQCRQFPEHAEQLFQVYLDLSEAKDFEDLEVLPALSLGRCLIRGRHPDNGNIYLIMPCKVSEPWTMSKMEATFKALSLEQDSRLRPVSVSSPSATVPDSFTVGIIAPDSTTTYLNVYRGIPVASVQTAP</sequence>
<comment type="caution">
    <text evidence="4">The sequence shown here is derived from an EMBL/GenBank/DDBJ whole genome shotgun (WGS) entry which is preliminary data.</text>
</comment>
<evidence type="ECO:0000256" key="1">
    <source>
        <dbReference type="ARBA" id="ARBA00006091"/>
    </source>
</evidence>
<evidence type="ECO:0000313" key="4">
    <source>
        <dbReference type="EMBL" id="GJJ71615.1"/>
    </source>
</evidence>
<keyword evidence="5" id="KW-1185">Reference proteome</keyword>
<proteinExistence type="inferred from homology"/>
<evidence type="ECO:0000259" key="3">
    <source>
        <dbReference type="Pfam" id="PF09631"/>
    </source>
</evidence>
<dbReference type="AlphaFoldDB" id="A0A9P3H7U6"/>
<dbReference type="Pfam" id="PF09631">
    <property type="entry name" value="Sen15"/>
    <property type="match status" value="1"/>
</dbReference>
<reference evidence="4" key="2">
    <citation type="journal article" date="2022" name="Microbiol. Resour. Announc.">
        <title>Whole-Genome Sequence of Entomortierella parvispora E1425, a Mucoromycotan Fungus Associated with Burkholderiaceae-Related Endosymbiotic Bacteria.</title>
        <authorList>
            <person name="Herlambang A."/>
            <person name="Guo Y."/>
            <person name="Takashima Y."/>
            <person name="Narisawa K."/>
            <person name="Ohta H."/>
            <person name="Nishizawa T."/>
        </authorList>
    </citation>
    <scope>NUCLEOTIDE SEQUENCE</scope>
    <source>
        <strain evidence="4">E1425</strain>
    </source>
</reference>
<organism evidence="4 5">
    <name type="scientific">Entomortierella parvispora</name>
    <dbReference type="NCBI Taxonomy" id="205924"/>
    <lineage>
        <taxon>Eukaryota</taxon>
        <taxon>Fungi</taxon>
        <taxon>Fungi incertae sedis</taxon>
        <taxon>Mucoromycota</taxon>
        <taxon>Mortierellomycotina</taxon>
        <taxon>Mortierellomycetes</taxon>
        <taxon>Mortierellales</taxon>
        <taxon>Mortierellaceae</taxon>
        <taxon>Entomortierella</taxon>
    </lineage>
</organism>
<dbReference type="OrthoDB" id="10002170at2759"/>
<dbReference type="GO" id="GO:0006388">
    <property type="term" value="P:tRNA splicing, via endonucleolytic cleavage and ligation"/>
    <property type="evidence" value="ECO:0007669"/>
    <property type="project" value="InterPro"/>
</dbReference>
<comment type="similarity">
    <text evidence="1">Belongs to the SEN15 family.</text>
</comment>
<dbReference type="PANTHER" id="PTHR28582">
    <property type="entry name" value="TRNA-SPLICING ENDONUCLEASE SUBUNIT SEN15"/>
    <property type="match status" value="1"/>
</dbReference>
<dbReference type="EMBL" id="BQFW01000005">
    <property type="protein sequence ID" value="GJJ71615.1"/>
    <property type="molecule type" value="Genomic_DNA"/>
</dbReference>
<protein>
    <recommendedName>
        <fullName evidence="3">tRNA-splicing endonuclease subunit Sen15 domain-containing protein</fullName>
    </recommendedName>
</protein>